<evidence type="ECO:0000313" key="3">
    <source>
        <dbReference type="Proteomes" id="UP000645217"/>
    </source>
</evidence>
<sequence>MNSHPGRPALSVDGFPERARREEDPHVPDAGELGGFWACPHRIHAMAGCVDCHQDVIEATQRTEPPYSLSRQPAGSLMVALVHFTTARPIPDTTLRQIRELERRTQITIAGPIGDVGTPNLYHLAAGVRADSLAQALAGVIGFLRHNQHAIGAFAVQYMTAGHA</sequence>
<reference evidence="2" key="2">
    <citation type="submission" date="2020-09" db="EMBL/GenBank/DDBJ databases">
        <authorList>
            <person name="Sun Q."/>
            <person name="Ohkuma M."/>
        </authorList>
    </citation>
    <scope>NUCLEOTIDE SEQUENCE</scope>
    <source>
        <strain evidence="2">JCM 13064</strain>
    </source>
</reference>
<dbReference type="RefSeq" id="WP_189164993.1">
    <property type="nucleotide sequence ID" value="NZ_BMNT01000025.1"/>
</dbReference>
<gene>
    <name evidence="2" type="ORF">GCM10007964_44820</name>
</gene>
<proteinExistence type="predicted"/>
<name>A0A917RB59_9ACTN</name>
<reference evidence="2" key="1">
    <citation type="journal article" date="2014" name="Int. J. Syst. Evol. Microbiol.">
        <title>Complete genome sequence of Corynebacterium casei LMG S-19264T (=DSM 44701T), isolated from a smear-ripened cheese.</title>
        <authorList>
            <consortium name="US DOE Joint Genome Institute (JGI-PGF)"/>
            <person name="Walter F."/>
            <person name="Albersmeier A."/>
            <person name="Kalinowski J."/>
            <person name="Ruckert C."/>
        </authorList>
    </citation>
    <scope>NUCLEOTIDE SEQUENCE</scope>
    <source>
        <strain evidence="2">JCM 13064</strain>
    </source>
</reference>
<organism evidence="2 3">
    <name type="scientific">Sphaerisporangium melleum</name>
    <dbReference type="NCBI Taxonomy" id="321316"/>
    <lineage>
        <taxon>Bacteria</taxon>
        <taxon>Bacillati</taxon>
        <taxon>Actinomycetota</taxon>
        <taxon>Actinomycetes</taxon>
        <taxon>Streptosporangiales</taxon>
        <taxon>Streptosporangiaceae</taxon>
        <taxon>Sphaerisporangium</taxon>
    </lineage>
</organism>
<keyword evidence="3" id="KW-1185">Reference proteome</keyword>
<feature type="compositionally biased region" description="Basic and acidic residues" evidence="1">
    <location>
        <begin position="15"/>
        <end position="28"/>
    </location>
</feature>
<comment type="caution">
    <text evidence="2">The sequence shown here is derived from an EMBL/GenBank/DDBJ whole genome shotgun (WGS) entry which is preliminary data.</text>
</comment>
<evidence type="ECO:0000313" key="2">
    <source>
        <dbReference type="EMBL" id="GGK97581.1"/>
    </source>
</evidence>
<feature type="region of interest" description="Disordered" evidence="1">
    <location>
        <begin position="1"/>
        <end position="28"/>
    </location>
</feature>
<dbReference type="EMBL" id="BMNT01000025">
    <property type="protein sequence ID" value="GGK97581.1"/>
    <property type="molecule type" value="Genomic_DNA"/>
</dbReference>
<dbReference type="Proteomes" id="UP000645217">
    <property type="component" value="Unassembled WGS sequence"/>
</dbReference>
<evidence type="ECO:0000256" key="1">
    <source>
        <dbReference type="SAM" id="MobiDB-lite"/>
    </source>
</evidence>
<accession>A0A917RB59</accession>
<protein>
    <submittedName>
        <fullName evidence="2">Uncharacterized protein</fullName>
    </submittedName>
</protein>
<dbReference type="AlphaFoldDB" id="A0A917RB59"/>